<evidence type="ECO:0000313" key="1">
    <source>
        <dbReference type="EMBL" id="EDR01150.1"/>
    </source>
</evidence>
<dbReference type="AlphaFoldDB" id="B0DW97"/>
<dbReference type="RefSeq" id="XP_001888192.1">
    <property type="nucleotide sequence ID" value="XM_001888157.1"/>
</dbReference>
<gene>
    <name evidence="1" type="ORF">LACBIDRAFT_312481</name>
</gene>
<dbReference type="InParanoid" id="B0DW97"/>
<dbReference type="GeneID" id="6083877"/>
<accession>B0DW97</accession>
<dbReference type="KEGG" id="lbc:LACBIDRAFT_312481"/>
<protein>
    <submittedName>
        <fullName evidence="1">Predicted protein</fullName>
    </submittedName>
</protein>
<proteinExistence type="predicted"/>
<dbReference type="Proteomes" id="UP000001194">
    <property type="component" value="Unassembled WGS sequence"/>
</dbReference>
<evidence type="ECO:0000313" key="2">
    <source>
        <dbReference type="Proteomes" id="UP000001194"/>
    </source>
</evidence>
<keyword evidence="2" id="KW-1185">Reference proteome</keyword>
<dbReference type="EMBL" id="DS547142">
    <property type="protein sequence ID" value="EDR01150.1"/>
    <property type="molecule type" value="Genomic_DNA"/>
</dbReference>
<organism evidence="2">
    <name type="scientific">Laccaria bicolor (strain S238N-H82 / ATCC MYA-4686)</name>
    <name type="common">Bicoloured deceiver</name>
    <name type="synonym">Laccaria laccata var. bicolor</name>
    <dbReference type="NCBI Taxonomy" id="486041"/>
    <lineage>
        <taxon>Eukaryota</taxon>
        <taxon>Fungi</taxon>
        <taxon>Dikarya</taxon>
        <taxon>Basidiomycota</taxon>
        <taxon>Agaricomycotina</taxon>
        <taxon>Agaricomycetes</taxon>
        <taxon>Agaricomycetidae</taxon>
        <taxon>Agaricales</taxon>
        <taxon>Agaricineae</taxon>
        <taxon>Hydnangiaceae</taxon>
        <taxon>Laccaria</taxon>
    </lineage>
</organism>
<dbReference type="HOGENOM" id="CLU_2427398_0_0_1"/>
<sequence length="91" mass="10100">MPSSSPCPRPQLSYWDPPFQWPESWTCRVRTNHPPLSEVRGRLSTTSLIRQKSNTEPCADGGVLIHDQSLASCISQSSTCISPKPHLILVT</sequence>
<reference evidence="1 2" key="1">
    <citation type="journal article" date="2008" name="Nature">
        <title>The genome of Laccaria bicolor provides insights into mycorrhizal symbiosis.</title>
        <authorList>
            <person name="Martin F."/>
            <person name="Aerts A."/>
            <person name="Ahren D."/>
            <person name="Brun A."/>
            <person name="Danchin E.G.J."/>
            <person name="Duchaussoy F."/>
            <person name="Gibon J."/>
            <person name="Kohler A."/>
            <person name="Lindquist E."/>
            <person name="Pereda V."/>
            <person name="Salamov A."/>
            <person name="Shapiro H.J."/>
            <person name="Wuyts J."/>
            <person name="Blaudez D."/>
            <person name="Buee M."/>
            <person name="Brokstein P."/>
            <person name="Canbaeck B."/>
            <person name="Cohen D."/>
            <person name="Courty P.E."/>
            <person name="Coutinho P.M."/>
            <person name="Delaruelle C."/>
            <person name="Detter J.C."/>
            <person name="Deveau A."/>
            <person name="DiFazio S."/>
            <person name="Duplessis S."/>
            <person name="Fraissinet-Tachet L."/>
            <person name="Lucic E."/>
            <person name="Frey-Klett P."/>
            <person name="Fourrey C."/>
            <person name="Feussner I."/>
            <person name="Gay G."/>
            <person name="Grimwood J."/>
            <person name="Hoegger P.J."/>
            <person name="Jain P."/>
            <person name="Kilaru S."/>
            <person name="Labbe J."/>
            <person name="Lin Y.C."/>
            <person name="Legue V."/>
            <person name="Le Tacon F."/>
            <person name="Marmeisse R."/>
            <person name="Melayah D."/>
            <person name="Montanini B."/>
            <person name="Muratet M."/>
            <person name="Nehls U."/>
            <person name="Niculita-Hirzel H."/>
            <person name="Oudot-Le Secq M.P."/>
            <person name="Peter M."/>
            <person name="Quesneville H."/>
            <person name="Rajashekar B."/>
            <person name="Reich M."/>
            <person name="Rouhier N."/>
            <person name="Schmutz J."/>
            <person name="Yin T."/>
            <person name="Chalot M."/>
            <person name="Henrissat B."/>
            <person name="Kuees U."/>
            <person name="Lucas S."/>
            <person name="Van de Peer Y."/>
            <person name="Podila G.K."/>
            <person name="Polle A."/>
            <person name="Pukkila P.J."/>
            <person name="Richardson P.M."/>
            <person name="Rouze P."/>
            <person name="Sanders I.R."/>
            <person name="Stajich J.E."/>
            <person name="Tunlid A."/>
            <person name="Tuskan G."/>
            <person name="Grigoriev I.V."/>
        </authorList>
    </citation>
    <scope>NUCLEOTIDE SEQUENCE [LARGE SCALE GENOMIC DNA]</scope>
    <source>
        <strain evidence="2">S238N-H82 / ATCC MYA-4686</strain>
    </source>
</reference>
<name>B0DW97_LACBS</name>